<dbReference type="PANTHER" id="PTHR23507">
    <property type="entry name" value="ZGC:174356"/>
    <property type="match status" value="1"/>
</dbReference>
<evidence type="ECO:0000256" key="1">
    <source>
        <dbReference type="ARBA" id="ARBA00004141"/>
    </source>
</evidence>
<feature type="transmembrane region" description="Helical" evidence="6">
    <location>
        <begin position="269"/>
        <end position="291"/>
    </location>
</feature>
<dbReference type="EMBL" id="GDHF01011461">
    <property type="protein sequence ID" value="JAI40853.1"/>
    <property type="molecule type" value="Transcribed_RNA"/>
</dbReference>
<feature type="transmembrane region" description="Helical" evidence="6">
    <location>
        <begin position="77"/>
        <end position="96"/>
    </location>
</feature>
<feature type="compositionally biased region" description="Basic and acidic residues" evidence="5">
    <location>
        <begin position="523"/>
        <end position="551"/>
    </location>
</feature>
<dbReference type="SUPFAM" id="SSF103473">
    <property type="entry name" value="MFS general substrate transporter"/>
    <property type="match status" value="1"/>
</dbReference>
<dbReference type="GO" id="GO:0022857">
    <property type="term" value="F:transmembrane transporter activity"/>
    <property type="evidence" value="ECO:0007669"/>
    <property type="project" value="InterPro"/>
</dbReference>
<feature type="transmembrane region" description="Helical" evidence="6">
    <location>
        <begin position="206"/>
        <end position="230"/>
    </location>
</feature>
<feature type="transmembrane region" description="Helical" evidence="6">
    <location>
        <begin position="242"/>
        <end position="263"/>
    </location>
</feature>
<dbReference type="GO" id="GO:0016020">
    <property type="term" value="C:membrane"/>
    <property type="evidence" value="ECO:0007669"/>
    <property type="project" value="UniProtKB-SubCell"/>
</dbReference>
<dbReference type="InterPro" id="IPR011701">
    <property type="entry name" value="MFS"/>
</dbReference>
<feature type="transmembrane region" description="Helical" evidence="6">
    <location>
        <begin position="428"/>
        <end position="453"/>
    </location>
</feature>
<feature type="region of interest" description="Disordered" evidence="5">
    <location>
        <begin position="523"/>
        <end position="557"/>
    </location>
</feature>
<organism evidence="8">
    <name type="scientific">Bactrocera latifrons</name>
    <name type="common">Malaysian fruit fly</name>
    <name type="synonym">Chaetodacus latifrons</name>
    <dbReference type="NCBI Taxonomy" id="174628"/>
    <lineage>
        <taxon>Eukaryota</taxon>
        <taxon>Metazoa</taxon>
        <taxon>Ecdysozoa</taxon>
        <taxon>Arthropoda</taxon>
        <taxon>Hexapoda</taxon>
        <taxon>Insecta</taxon>
        <taxon>Pterygota</taxon>
        <taxon>Neoptera</taxon>
        <taxon>Endopterygota</taxon>
        <taxon>Diptera</taxon>
        <taxon>Brachycera</taxon>
        <taxon>Muscomorpha</taxon>
        <taxon>Tephritoidea</taxon>
        <taxon>Tephritidae</taxon>
        <taxon>Bactrocera</taxon>
        <taxon>Bactrocera</taxon>
    </lineage>
</organism>
<evidence type="ECO:0000313" key="8">
    <source>
        <dbReference type="EMBL" id="JAI40853.1"/>
    </source>
</evidence>
<feature type="transmembrane region" description="Helical" evidence="6">
    <location>
        <begin position="493"/>
        <end position="515"/>
    </location>
</feature>
<protein>
    <submittedName>
        <fullName evidence="8">Solute carrier family 46 member 3</fullName>
    </submittedName>
</protein>
<dbReference type="EMBL" id="GDHF01020356">
    <property type="protein sequence ID" value="JAI31958.1"/>
    <property type="molecule type" value="Transcribed_RNA"/>
</dbReference>
<feature type="transmembrane region" description="Helical" evidence="6">
    <location>
        <begin position="370"/>
        <end position="391"/>
    </location>
</feature>
<evidence type="ECO:0000256" key="2">
    <source>
        <dbReference type="ARBA" id="ARBA00022692"/>
    </source>
</evidence>
<evidence type="ECO:0000256" key="4">
    <source>
        <dbReference type="ARBA" id="ARBA00023136"/>
    </source>
</evidence>
<evidence type="ECO:0000256" key="6">
    <source>
        <dbReference type="SAM" id="Phobius"/>
    </source>
</evidence>
<dbReference type="Pfam" id="PF07690">
    <property type="entry name" value="MFS_1"/>
    <property type="match status" value="1"/>
</dbReference>
<dbReference type="OrthoDB" id="430300at2759"/>
<dbReference type="PANTHER" id="PTHR23507:SF39">
    <property type="entry name" value="GH23453P-RELATED"/>
    <property type="match status" value="1"/>
</dbReference>
<keyword evidence="2 6" id="KW-0812">Transmembrane</keyword>
<dbReference type="InterPro" id="IPR036259">
    <property type="entry name" value="MFS_trans_sf"/>
</dbReference>
<reference evidence="8" key="1">
    <citation type="submission" date="2015-06" db="EMBL/GenBank/DDBJ databases">
        <authorList>
            <person name="Hoefler B.C."/>
            <person name="Straight P.D."/>
        </authorList>
    </citation>
    <scope>NUCLEOTIDE SEQUENCE</scope>
</reference>
<evidence type="ECO:0000256" key="5">
    <source>
        <dbReference type="SAM" id="MobiDB-lite"/>
    </source>
</evidence>
<dbReference type="AlphaFoldDB" id="A0A0K8VPT5"/>
<evidence type="ECO:0000313" key="7">
    <source>
        <dbReference type="EMBL" id="JAI31958.1"/>
    </source>
</evidence>
<evidence type="ECO:0000256" key="3">
    <source>
        <dbReference type="ARBA" id="ARBA00022989"/>
    </source>
</evidence>
<proteinExistence type="predicted"/>
<keyword evidence="4 6" id="KW-0472">Membrane</keyword>
<feature type="transmembrane region" description="Helical" evidence="6">
    <location>
        <begin position="333"/>
        <end position="358"/>
    </location>
</feature>
<sequence>MVAATMTEQKERSILDSPDGIGLSFEQLTFDTEGNCLPPAYLPTTSPNENQFAEEPSAEDPLKPESKQTKRRRHMTVEFPLLLMFIALMLGGSVMLNQELYQACTAVYNYNETDCEPLRGIIPKTPEAKILENRIQPYVARISMINSILHNVWPGLLVLFVGPWSDKFGRRPVLLATFGASFIGYTITTVLVYFSKTLALNPWFYLLGGLPSTFVGGNCTMMAVIFCYISDVSDADSKPKRMFYVDMVMGVGVVFGNVISSYLLRLTNVATVCATAGMLVFIALLYIIIFIEESLDVEKTTLSHKAKSFFDVRLIRDLVKTCVARRPNYGRAIIGCTISVLMVSHLIMYGEFGVFYLFLRTKFNVTLEQFTYFNAITISVKMIGCSVAFAIFRKFFELPFAVVAMIGLVGSILDHLGRGLAQRFWHMYMVSSFGIISGITGPMLQAIVALAVPPNELGKVYALASCFKTLSPLISAPLYTYVYNRTLTFYPGFYNFISAGLMVECFIVLIVISNYERRVAAKKGKADAENGEEKKPQTEKPQTEKVQREKLPSNLET</sequence>
<comment type="subcellular location">
    <subcellularLocation>
        <location evidence="1">Membrane</location>
        <topology evidence="1">Multi-pass membrane protein</topology>
    </subcellularLocation>
</comment>
<accession>A0A0K8VPT5</accession>
<keyword evidence="3 6" id="KW-1133">Transmembrane helix</keyword>
<feature type="region of interest" description="Disordered" evidence="5">
    <location>
        <begin position="39"/>
        <end position="71"/>
    </location>
</feature>
<gene>
    <name evidence="8" type="primary">SLC46A3_10</name>
    <name evidence="7" type="synonym">SLC46A3_5</name>
    <name evidence="7" type="ORF">c0_g1_i1</name>
    <name evidence="8" type="ORF">c0_g1_i2</name>
</gene>
<name>A0A0K8VPT5_BACLA</name>
<dbReference type="Gene3D" id="1.20.1250.20">
    <property type="entry name" value="MFS general substrate transporter like domains"/>
    <property type="match status" value="1"/>
</dbReference>
<feature type="transmembrane region" description="Helical" evidence="6">
    <location>
        <begin position="173"/>
        <end position="194"/>
    </location>
</feature>
<feature type="transmembrane region" description="Helical" evidence="6">
    <location>
        <begin position="398"/>
        <end position="416"/>
    </location>
</feature>